<organism evidence="2 3">
    <name type="scientific">Paramuricea clavata</name>
    <name type="common">Red gorgonian</name>
    <name type="synonym">Violescent sea-whip</name>
    <dbReference type="NCBI Taxonomy" id="317549"/>
    <lineage>
        <taxon>Eukaryota</taxon>
        <taxon>Metazoa</taxon>
        <taxon>Cnidaria</taxon>
        <taxon>Anthozoa</taxon>
        <taxon>Octocorallia</taxon>
        <taxon>Malacalcyonacea</taxon>
        <taxon>Plexauridae</taxon>
        <taxon>Paramuricea</taxon>
    </lineage>
</organism>
<dbReference type="SUPFAM" id="SSF51197">
    <property type="entry name" value="Clavaminate synthase-like"/>
    <property type="match status" value="1"/>
</dbReference>
<comment type="caution">
    <text evidence="2">The sequence shown here is derived from an EMBL/GenBank/DDBJ whole genome shotgun (WGS) entry which is preliminary data.</text>
</comment>
<dbReference type="InterPro" id="IPR042098">
    <property type="entry name" value="TauD-like_sf"/>
</dbReference>
<dbReference type="Proteomes" id="UP001152795">
    <property type="component" value="Unassembled WGS sequence"/>
</dbReference>
<evidence type="ECO:0000313" key="3">
    <source>
        <dbReference type="Proteomes" id="UP001152795"/>
    </source>
</evidence>
<dbReference type="AlphaFoldDB" id="A0A6S7HDW4"/>
<dbReference type="PANTHER" id="PTHR10696:SF21">
    <property type="entry name" value="TAUD_TFDA-LIKE DOMAIN-CONTAINING PROTEIN"/>
    <property type="match status" value="1"/>
</dbReference>
<dbReference type="Pfam" id="PF02668">
    <property type="entry name" value="TauD"/>
    <property type="match status" value="1"/>
</dbReference>
<accession>A0A6S7HDW4</accession>
<gene>
    <name evidence="2" type="ORF">PACLA_8A088871</name>
</gene>
<evidence type="ECO:0000313" key="2">
    <source>
        <dbReference type="EMBL" id="CAB4002536.1"/>
    </source>
</evidence>
<dbReference type="GO" id="GO:0016491">
    <property type="term" value="F:oxidoreductase activity"/>
    <property type="evidence" value="ECO:0007669"/>
    <property type="project" value="InterPro"/>
</dbReference>
<reference evidence="2" key="1">
    <citation type="submission" date="2020-04" db="EMBL/GenBank/DDBJ databases">
        <authorList>
            <person name="Alioto T."/>
            <person name="Alioto T."/>
            <person name="Gomez Garrido J."/>
        </authorList>
    </citation>
    <scope>NUCLEOTIDE SEQUENCE</scope>
    <source>
        <strain evidence="2">A484AB</strain>
    </source>
</reference>
<keyword evidence="3" id="KW-1185">Reference proteome</keyword>
<dbReference type="InterPro" id="IPR003819">
    <property type="entry name" value="TauD/TfdA-like"/>
</dbReference>
<sequence>MAFRYALKPRAFQNYCRYVFKAPSSLARCVSVDSRYFCQGSAEDIQLPRPVQLAGRKYLPGSFVPDFPEQLSSPREGFPLVLKARTDADLESKSVEFWSECFKEQISELFKDFQNGSSEPVAVLVRGLPIKTTNDFSRFVQGLNFEFFLYQGGSGVRDKVDDFVLTGAGEPKEYSVELHNDMSYSTDYPDKVMITCLKKSPFGGETAICNGRELTANIDSDLKAKFERKGIRYLRYILDKSEGTFNSWQQSLMTEDKDEAEKFLAASGYSFKWDEKTLIYWHDSGPTITHPLTGEKVWFNQAYMSHSTNFKAMPMYEDSELADEKYPSHTIHADEDTIDLGDLHKLRCTSWNTAVGVSLEESDVLFLDNLAVLHSRLSYDGDRIVRTSILK</sequence>
<name>A0A6S7HDW4_PARCT</name>
<protein>
    <submittedName>
        <fullName evidence="2">Clavaminate synthase</fullName>
    </submittedName>
</protein>
<dbReference type="EMBL" id="CACRXK020004380">
    <property type="protein sequence ID" value="CAB4002536.1"/>
    <property type="molecule type" value="Genomic_DNA"/>
</dbReference>
<dbReference type="PANTHER" id="PTHR10696">
    <property type="entry name" value="GAMMA-BUTYROBETAINE HYDROXYLASE-RELATED"/>
    <property type="match status" value="1"/>
</dbReference>
<dbReference type="InterPro" id="IPR050411">
    <property type="entry name" value="AlphaKG_dependent_hydroxylases"/>
</dbReference>
<dbReference type="Gene3D" id="3.60.130.10">
    <property type="entry name" value="Clavaminate synthase-like"/>
    <property type="match status" value="1"/>
</dbReference>
<evidence type="ECO:0000259" key="1">
    <source>
        <dbReference type="Pfam" id="PF02668"/>
    </source>
</evidence>
<dbReference type="OrthoDB" id="408743at2759"/>
<feature type="domain" description="TauD/TfdA-like" evidence="1">
    <location>
        <begin position="109"/>
        <end position="384"/>
    </location>
</feature>
<proteinExistence type="predicted"/>